<dbReference type="Proteomes" id="UP000004906">
    <property type="component" value="Unassembled WGS sequence"/>
</dbReference>
<comment type="caution">
    <text evidence="1">The sequence shown here is derived from an EMBL/GenBank/DDBJ whole genome shotgun (WGS) entry which is preliminary data.</text>
</comment>
<dbReference type="EMBL" id="AFCI01000497">
    <property type="protein sequence ID" value="EHC39077.1"/>
    <property type="molecule type" value="Genomic_DNA"/>
</dbReference>
<proteinExistence type="predicted"/>
<dbReference type="AlphaFoldDB" id="A0A6C8GRS0"/>
<accession>A0A6C8GRS0</accession>
<sequence>MILLQLINIGLISAHQQRIDGIIVVTVLRRRRWRSCSWV</sequence>
<evidence type="ECO:0000313" key="2">
    <source>
        <dbReference type="Proteomes" id="UP000004906"/>
    </source>
</evidence>
<evidence type="ECO:0000313" key="1">
    <source>
        <dbReference type="EMBL" id="EHC39077.1"/>
    </source>
</evidence>
<gene>
    <name evidence="1" type="ORF">LTSEADE_1391</name>
</gene>
<feature type="non-terminal residue" evidence="1">
    <location>
        <position position="39"/>
    </location>
</feature>
<organism evidence="1 2">
    <name type="scientific">Salmonella enterica subsp. enterica serovar Adelaide str. A4-669</name>
    <dbReference type="NCBI Taxonomy" id="913063"/>
    <lineage>
        <taxon>Bacteria</taxon>
        <taxon>Pseudomonadati</taxon>
        <taxon>Pseudomonadota</taxon>
        <taxon>Gammaproteobacteria</taxon>
        <taxon>Enterobacterales</taxon>
        <taxon>Enterobacteriaceae</taxon>
        <taxon>Salmonella</taxon>
    </lineage>
</organism>
<protein>
    <submittedName>
        <fullName evidence="1">Uncharacterized protein</fullName>
    </submittedName>
</protein>
<name>A0A6C8GRS0_SALET</name>
<reference evidence="1 2" key="1">
    <citation type="journal article" date="2011" name="BMC Genomics">
        <title>Genome sequencing reveals diversification of virulence factor content and possible host adaptation in distinct subpopulations of Salmonella enterica.</title>
        <authorList>
            <person name="den Bakker H.C."/>
            <person name="Moreno Switt A.I."/>
            <person name="Govoni G."/>
            <person name="Cummings C.A."/>
            <person name="Ranieri M.L."/>
            <person name="Degoricija L."/>
            <person name="Hoelzer K."/>
            <person name="Rodriguez-Rivera L.D."/>
            <person name="Brown S."/>
            <person name="Bolchacova E."/>
            <person name="Furtado M.R."/>
            <person name="Wiedmann M."/>
        </authorList>
    </citation>
    <scope>NUCLEOTIDE SEQUENCE [LARGE SCALE GENOMIC DNA]</scope>
    <source>
        <strain evidence="1 2">A4-669</strain>
    </source>
</reference>